<keyword evidence="3" id="KW-1185">Reference proteome</keyword>
<dbReference type="Proteomes" id="UP000233837">
    <property type="component" value="Unassembled WGS sequence"/>
</dbReference>
<sequence length="248" mass="27133">MRQLGVLCAAAYVALSENVSKLEEDHRKAKIIVDTSVLSPKRPCQVLEEHGVLVLPSSSSSLAGTPLHHVAKRGHDGTVILLLSHGANPLVMNYDCQTPLDLARAKGNSNVVRAIQLCINIQTVANMKISYFFTVGHHAGTPLHHAAKNGLDGTIILLLSHGANPLVMNDDCQIPLDLARAKGHSNVMRAIELREIHGLSILEAFASQWESKKIWAVAIPCDSRNPTNPRKYKLAIYPNLQVLLFLWT</sequence>
<evidence type="ECO:0000313" key="3">
    <source>
        <dbReference type="Proteomes" id="UP000233837"/>
    </source>
</evidence>
<dbReference type="InterPro" id="IPR036770">
    <property type="entry name" value="Ankyrin_rpt-contain_sf"/>
</dbReference>
<proteinExistence type="predicted"/>
<feature type="repeat" description="ANK" evidence="1">
    <location>
        <begin position="62"/>
        <end position="94"/>
    </location>
</feature>
<dbReference type="SUPFAM" id="SSF48403">
    <property type="entry name" value="Ankyrin repeat"/>
    <property type="match status" value="1"/>
</dbReference>
<dbReference type="EMBL" id="KZ503619">
    <property type="protein sequence ID" value="PKU62616.1"/>
    <property type="molecule type" value="Genomic_DNA"/>
</dbReference>
<gene>
    <name evidence="2" type="primary">XBAT35</name>
    <name evidence="2" type="ORF">MA16_Dca025591</name>
</gene>
<protein>
    <submittedName>
        <fullName evidence="2">E3 ubiquitin-protein ligase XBAT35</fullName>
    </submittedName>
</protein>
<dbReference type="PANTHER" id="PTHR24133">
    <property type="entry name" value="ANKYRIN DOMAIN-CONTAINING"/>
    <property type="match status" value="1"/>
</dbReference>
<accession>A0A2I0VGS1</accession>
<dbReference type="AlphaFoldDB" id="A0A2I0VGS1"/>
<dbReference type="InterPro" id="IPR052391">
    <property type="entry name" value="E3_Ligase-Neurotoxin"/>
</dbReference>
<dbReference type="SMART" id="SM00248">
    <property type="entry name" value="ANK"/>
    <property type="match status" value="3"/>
</dbReference>
<dbReference type="Pfam" id="PF00023">
    <property type="entry name" value="Ank"/>
    <property type="match status" value="1"/>
</dbReference>
<dbReference type="Pfam" id="PF12796">
    <property type="entry name" value="Ank_2"/>
    <property type="match status" value="1"/>
</dbReference>
<organism evidence="2 3">
    <name type="scientific">Dendrobium catenatum</name>
    <dbReference type="NCBI Taxonomy" id="906689"/>
    <lineage>
        <taxon>Eukaryota</taxon>
        <taxon>Viridiplantae</taxon>
        <taxon>Streptophyta</taxon>
        <taxon>Embryophyta</taxon>
        <taxon>Tracheophyta</taxon>
        <taxon>Spermatophyta</taxon>
        <taxon>Magnoliopsida</taxon>
        <taxon>Liliopsida</taxon>
        <taxon>Asparagales</taxon>
        <taxon>Orchidaceae</taxon>
        <taxon>Epidendroideae</taxon>
        <taxon>Malaxideae</taxon>
        <taxon>Dendrobiinae</taxon>
        <taxon>Dendrobium</taxon>
    </lineage>
</organism>
<evidence type="ECO:0000313" key="2">
    <source>
        <dbReference type="EMBL" id="PKU62616.1"/>
    </source>
</evidence>
<reference evidence="2 3" key="1">
    <citation type="journal article" date="2016" name="Sci. Rep.">
        <title>The Dendrobium catenatum Lindl. genome sequence provides insights into polysaccharide synthase, floral development and adaptive evolution.</title>
        <authorList>
            <person name="Zhang G.Q."/>
            <person name="Xu Q."/>
            <person name="Bian C."/>
            <person name="Tsai W.C."/>
            <person name="Yeh C.M."/>
            <person name="Liu K.W."/>
            <person name="Yoshida K."/>
            <person name="Zhang L.S."/>
            <person name="Chang S.B."/>
            <person name="Chen F."/>
            <person name="Shi Y."/>
            <person name="Su Y.Y."/>
            <person name="Zhang Y.Q."/>
            <person name="Chen L.J."/>
            <person name="Yin Y."/>
            <person name="Lin M."/>
            <person name="Huang H."/>
            <person name="Deng H."/>
            <person name="Wang Z.W."/>
            <person name="Zhu S.L."/>
            <person name="Zhao X."/>
            <person name="Deng C."/>
            <person name="Niu S.C."/>
            <person name="Huang J."/>
            <person name="Wang M."/>
            <person name="Liu G.H."/>
            <person name="Yang H.J."/>
            <person name="Xiao X.J."/>
            <person name="Hsiao Y.Y."/>
            <person name="Wu W.L."/>
            <person name="Chen Y.Y."/>
            <person name="Mitsuda N."/>
            <person name="Ohme-Takagi M."/>
            <person name="Luo Y.B."/>
            <person name="Van de Peer Y."/>
            <person name="Liu Z.J."/>
        </authorList>
    </citation>
    <scope>NUCLEOTIDE SEQUENCE [LARGE SCALE GENOMIC DNA]</scope>
    <source>
        <tissue evidence="2">The whole plant</tissue>
    </source>
</reference>
<dbReference type="InterPro" id="IPR002110">
    <property type="entry name" value="Ankyrin_rpt"/>
</dbReference>
<dbReference type="PANTHER" id="PTHR24133:SF40">
    <property type="entry name" value="ANKYRIN REPEAT DOMAIN 44"/>
    <property type="match status" value="1"/>
</dbReference>
<dbReference type="Gene3D" id="1.25.40.20">
    <property type="entry name" value="Ankyrin repeat-containing domain"/>
    <property type="match status" value="2"/>
</dbReference>
<reference evidence="2 3" key="2">
    <citation type="journal article" date="2017" name="Nature">
        <title>The Apostasia genome and the evolution of orchids.</title>
        <authorList>
            <person name="Zhang G.Q."/>
            <person name="Liu K.W."/>
            <person name="Li Z."/>
            <person name="Lohaus R."/>
            <person name="Hsiao Y.Y."/>
            <person name="Niu S.C."/>
            <person name="Wang J.Y."/>
            <person name="Lin Y.C."/>
            <person name="Xu Q."/>
            <person name="Chen L.J."/>
            <person name="Yoshida K."/>
            <person name="Fujiwara S."/>
            <person name="Wang Z.W."/>
            <person name="Zhang Y.Q."/>
            <person name="Mitsuda N."/>
            <person name="Wang M."/>
            <person name="Liu G.H."/>
            <person name="Pecoraro L."/>
            <person name="Huang H.X."/>
            <person name="Xiao X.J."/>
            <person name="Lin M."/>
            <person name="Wu X.Y."/>
            <person name="Wu W.L."/>
            <person name="Chen Y.Y."/>
            <person name="Chang S.B."/>
            <person name="Sakamoto S."/>
            <person name="Ohme-Takagi M."/>
            <person name="Yagi M."/>
            <person name="Zeng S.J."/>
            <person name="Shen C.Y."/>
            <person name="Yeh C.M."/>
            <person name="Luo Y.B."/>
            <person name="Tsai W.C."/>
            <person name="Van de Peer Y."/>
            <person name="Liu Z.J."/>
        </authorList>
    </citation>
    <scope>NUCLEOTIDE SEQUENCE [LARGE SCALE GENOMIC DNA]</scope>
    <source>
        <tissue evidence="2">The whole plant</tissue>
    </source>
</reference>
<dbReference type="PROSITE" id="PS50088">
    <property type="entry name" value="ANK_REPEAT"/>
    <property type="match status" value="2"/>
</dbReference>
<dbReference type="PROSITE" id="PS50297">
    <property type="entry name" value="ANK_REP_REGION"/>
    <property type="match status" value="2"/>
</dbReference>
<feature type="repeat" description="ANK" evidence="1">
    <location>
        <begin position="138"/>
        <end position="170"/>
    </location>
</feature>
<keyword evidence="1" id="KW-0040">ANK repeat</keyword>
<name>A0A2I0VGS1_9ASPA</name>
<evidence type="ECO:0000256" key="1">
    <source>
        <dbReference type="PROSITE-ProRule" id="PRU00023"/>
    </source>
</evidence>
<dbReference type="STRING" id="906689.A0A2I0VGS1"/>